<dbReference type="EC" id="6.3.4.16" evidence="17"/>
<feature type="binding site" evidence="17">
    <location>
        <position position="129"/>
    </location>
    <ligand>
        <name>ATP</name>
        <dbReference type="ChEBI" id="CHEBI:30616"/>
        <label>1</label>
    </ligand>
</feature>
<evidence type="ECO:0000256" key="4">
    <source>
        <dbReference type="ARBA" id="ARBA00022571"/>
    </source>
</evidence>
<dbReference type="AlphaFoldDB" id="J0DGC6"/>
<comment type="cofactor">
    <cofactor evidence="17">
        <name>Mg(2+)</name>
        <dbReference type="ChEBI" id="CHEBI:18420"/>
    </cofactor>
    <cofactor evidence="17">
        <name>Mn(2+)</name>
        <dbReference type="ChEBI" id="CHEBI:29035"/>
    </cofactor>
    <text evidence="17">Binds 4 Mg(2+) or Mn(2+) ions per subunit.</text>
</comment>
<comment type="cofactor">
    <cofactor evidence="1">
        <name>Mn(2+)</name>
        <dbReference type="ChEBI" id="CHEBI:29035"/>
    </cofactor>
</comment>
<comment type="domain">
    <text evidence="17">The large subunit is composed of 2 ATP-grasp domains that are involved in binding the 2 ATP molecules needed for carbamoyl phosphate synthesis. The N-terminal ATP-grasp domain (referred to as the carboxyphosphate synthetic component) catalyzes the ATP-dependent phosphorylation of hydrogencarbonate to carboxyphosphate and the subsequent nucleophilic attack by ammonia to form a carbamate intermediate. The C-terminal ATP-grasp domain (referred to as the carbamoyl phosphate synthetic component) then catalyzes the phosphorylation of carbamate with the second ATP to form the end product carbamoyl phosphate. The reactive and unstable enzyme intermediates are sequentially channeled from one active site to the next through the interior of the protein over a distance of at least 96 A.</text>
</comment>
<feature type="binding site" evidence="17">
    <location>
        <position position="836"/>
    </location>
    <ligand>
        <name>Mg(2+)</name>
        <dbReference type="ChEBI" id="CHEBI:18420"/>
        <label>3</label>
    </ligand>
</feature>
<dbReference type="SMART" id="SM00851">
    <property type="entry name" value="MGS"/>
    <property type="match status" value="1"/>
</dbReference>
<dbReference type="PANTHER" id="PTHR11405:SF53">
    <property type="entry name" value="CARBAMOYL-PHOSPHATE SYNTHASE [AMMONIA], MITOCHONDRIAL"/>
    <property type="match status" value="1"/>
</dbReference>
<dbReference type="GO" id="GO:0044205">
    <property type="term" value="P:'de novo' UMP biosynthetic process"/>
    <property type="evidence" value="ECO:0007669"/>
    <property type="project" value="UniProtKB-UniRule"/>
</dbReference>
<feature type="binding site" evidence="17">
    <location>
        <position position="300"/>
    </location>
    <ligand>
        <name>Mn(2+)</name>
        <dbReference type="ChEBI" id="CHEBI:29035"/>
        <label>2</label>
    </ligand>
</feature>
<feature type="binding site" evidence="17">
    <location>
        <position position="823"/>
    </location>
    <ligand>
        <name>Mn(2+)</name>
        <dbReference type="ChEBI" id="CHEBI:29035"/>
        <label>3</label>
    </ligand>
</feature>
<dbReference type="InterPro" id="IPR058047">
    <property type="entry name" value="CPSase_preATP-grasp"/>
</dbReference>
<feature type="binding site" evidence="17">
    <location>
        <position position="709"/>
    </location>
    <ligand>
        <name>ATP</name>
        <dbReference type="ChEBI" id="CHEBI:30616"/>
        <label>2</label>
    </ligand>
</feature>
<dbReference type="PROSITE" id="PS51855">
    <property type="entry name" value="MGS"/>
    <property type="match status" value="1"/>
</dbReference>
<keyword evidence="13" id="KW-0464">Manganese</keyword>
<comment type="catalytic activity">
    <reaction evidence="15 17">
        <text>hydrogencarbonate + L-glutamine + 2 ATP + H2O = carbamoyl phosphate + L-glutamate + 2 ADP + phosphate + 2 H(+)</text>
        <dbReference type="Rhea" id="RHEA:18633"/>
        <dbReference type="ChEBI" id="CHEBI:15377"/>
        <dbReference type="ChEBI" id="CHEBI:15378"/>
        <dbReference type="ChEBI" id="CHEBI:17544"/>
        <dbReference type="ChEBI" id="CHEBI:29985"/>
        <dbReference type="ChEBI" id="CHEBI:30616"/>
        <dbReference type="ChEBI" id="CHEBI:43474"/>
        <dbReference type="ChEBI" id="CHEBI:58228"/>
        <dbReference type="ChEBI" id="CHEBI:58359"/>
        <dbReference type="ChEBI" id="CHEBI:456216"/>
        <dbReference type="EC" id="6.3.5.5"/>
    </reaction>
</comment>
<feature type="binding site" evidence="17">
    <location>
        <position position="298"/>
    </location>
    <ligand>
        <name>ATP</name>
        <dbReference type="ChEBI" id="CHEBI:30616"/>
        <label>1</label>
    </ligand>
</feature>
<dbReference type="FunFam" id="3.40.50.20:FF:000002">
    <property type="entry name" value="Carbamoyl-phosphate synthase large chain"/>
    <property type="match status" value="1"/>
</dbReference>
<dbReference type="InterPro" id="IPR033937">
    <property type="entry name" value="MGS_CPS_CarB"/>
</dbReference>
<keyword evidence="9 17" id="KW-0547">Nucleotide-binding</keyword>
<feature type="binding site" evidence="17">
    <location>
        <position position="782"/>
    </location>
    <ligand>
        <name>ATP</name>
        <dbReference type="ChEBI" id="CHEBI:30616"/>
        <label>2</label>
    </ligand>
</feature>
<feature type="binding site" evidence="17">
    <location>
        <position position="836"/>
    </location>
    <ligand>
        <name>Mg(2+)</name>
        <dbReference type="ChEBI" id="CHEBI:18420"/>
        <label>4</label>
    </ligand>
</feature>
<dbReference type="RefSeq" id="WP_007147210.1">
    <property type="nucleotide sequence ID" value="NZ_AKCI01000001.1"/>
</dbReference>
<feature type="binding site" evidence="17">
    <location>
        <position position="208"/>
    </location>
    <ligand>
        <name>ATP</name>
        <dbReference type="ChEBI" id="CHEBI:30616"/>
        <label>1</label>
    </ligand>
</feature>
<dbReference type="HAMAP" id="MF_01210_A">
    <property type="entry name" value="CPSase_L_chain_A"/>
    <property type="match status" value="1"/>
</dbReference>
<feature type="binding site" evidence="17">
    <location>
        <position position="298"/>
    </location>
    <ligand>
        <name>Mg(2+)</name>
        <dbReference type="ChEBI" id="CHEBI:18420"/>
        <label>1</label>
    </ligand>
</feature>
<feature type="binding site" evidence="17">
    <location>
        <position position="751"/>
    </location>
    <ligand>
        <name>ATP</name>
        <dbReference type="ChEBI" id="CHEBI:30616"/>
        <label>2</label>
    </ligand>
</feature>
<feature type="binding site" evidence="17">
    <location>
        <position position="243"/>
    </location>
    <ligand>
        <name>ATP</name>
        <dbReference type="ChEBI" id="CHEBI:30616"/>
        <label>1</label>
    </ligand>
</feature>
<evidence type="ECO:0000256" key="14">
    <source>
        <dbReference type="ARBA" id="ARBA00047359"/>
    </source>
</evidence>
<dbReference type="Pfam" id="PF02787">
    <property type="entry name" value="CPSase_L_D3"/>
    <property type="match status" value="1"/>
</dbReference>
<dbReference type="HAMAP" id="MF_01210_B">
    <property type="entry name" value="CPSase_L_chain_B"/>
    <property type="match status" value="1"/>
</dbReference>
<evidence type="ECO:0000256" key="7">
    <source>
        <dbReference type="ARBA" id="ARBA00022723"/>
    </source>
</evidence>
<dbReference type="FunFam" id="3.40.50.20:FF:000001">
    <property type="entry name" value="Carbamoyl-phosphate synthase large chain"/>
    <property type="match status" value="1"/>
</dbReference>
<protein>
    <recommendedName>
        <fullName evidence="17">Carbamoyl phosphate synthase large chain</fullName>
        <ecNumber evidence="17">6.3.4.16</ecNumber>
        <ecNumber evidence="17">6.3.5.5</ecNumber>
    </recommendedName>
    <alternativeName>
        <fullName evidence="17">Carbamoyl phosphate synthetase ammonia chain</fullName>
    </alternativeName>
</protein>
<dbReference type="OrthoDB" id="9804197at2"/>
<evidence type="ECO:0000256" key="11">
    <source>
        <dbReference type="ARBA" id="ARBA00022842"/>
    </source>
</evidence>
<evidence type="ECO:0000256" key="13">
    <source>
        <dbReference type="ARBA" id="ARBA00023211"/>
    </source>
</evidence>
<keyword evidence="21" id="KW-1185">Reference proteome</keyword>
<dbReference type="InterPro" id="IPR006275">
    <property type="entry name" value="CPSase_lsu"/>
</dbReference>
<feature type="binding site" evidence="17">
    <location>
        <position position="836"/>
    </location>
    <ligand>
        <name>ATP</name>
        <dbReference type="ChEBI" id="CHEBI:30616"/>
        <label>2</label>
    </ligand>
</feature>
<dbReference type="InterPro" id="IPR013815">
    <property type="entry name" value="ATP_grasp_subdomain_1"/>
</dbReference>
<evidence type="ECO:0000313" key="20">
    <source>
        <dbReference type="EMBL" id="EJD65378.1"/>
    </source>
</evidence>
<sequence>MPKRTDIHKILVVGSGPIVIGQAAEFDYSGSQACQSLREEGYEVVLVNSNPATIMTDTSIADRVYIEPLTTEFLKRVIYKERPDAILGTLGGQTGLNLVVALHNDGVLDEFGVEILGTDLEAINKAEDRELFRSLMNELGEPVPESDIVHTVEDAEKYASELGYPVVVRPAYTLGGTGGGFAHNRQELRRIADAGLKMSPVHQCLIERSIAGFKEIEYEVMRDAHDNAIVVCTMENIDPVGIHTGDSIVTAPVQTLTDRENQMLRDASLRIIRVLKICGGCNVQLALDPDSFSYYVIEVNPRVSRSSALASKATGYPIAKVSAKLAVGLHLDEIINPVTGTSYACFEPALDYIVTKFPRFPFDKFPDADRQLGTQMKATGEVMAIGRTFEESFLKAVRSLETKLDHAQWPDYSELDRQELMERIRRRDDSRIFAVMQWLRNGYSAQEVHDITKIDAFFLSHLQKIIRLENMLRENKGDRDVLRDAKRSGFSDPYIARVWGMDEASIHSMRRKYGIIPVYKMVDTCAGEFASTTPYFYSTYENGSQNESLRSDRKKVVVLGSGPIRIGQGVEFDYATVHCVETLRDEGYEAIVINNNPETVSTDFSISDKLYFDPLTVEDVMHVIDLEQPLGVVVQFGGQTAINIAASLEERGARILGTSLEDIDRAEDRHKFEAALKGLGIPQPEGDTAVTVDEALVIANRIGYPVLVRPSYVLGGRAMEIVHNDGELRVYMATAVKEISHDAPILVDRYIMGRELETDAVADGENVYIPGVMEHIERAGIHSGDSISVYPAQMVPQDVKDTIIDYTARIGRGFHFIGLYNIQFIVDKENRVYVLEVNPRSSRTVPFLSKITGVAMGNIAARAILGQSVRDQGLTPGYRQEPQNAVFVKAPVFSFAKLRSVDTVLGPEMKSTGEALGGDSTLDKALYKALVASGVQIPEHGNVLITVADNDKAEALDLARRFSAIGYGIYATGGTAAYLKRHDSSLFVRNAAKVSEAAEGHDSVTDLIQKGHVNFVINTISSSNRDLQNDGFLIRRVSAENAIPCMTSFDTARALLSVMESRTFRLESMGGQCSRSAAE</sequence>
<feature type="binding site" evidence="17">
    <location>
        <position position="783"/>
    </location>
    <ligand>
        <name>ATP</name>
        <dbReference type="ChEBI" id="CHEBI:30616"/>
        <label>2</label>
    </ligand>
</feature>
<evidence type="ECO:0000256" key="8">
    <source>
        <dbReference type="ARBA" id="ARBA00022737"/>
    </source>
</evidence>
<dbReference type="PROSITE" id="PS50975">
    <property type="entry name" value="ATP_GRASP"/>
    <property type="match status" value="2"/>
</dbReference>
<feature type="binding site" evidence="17">
    <location>
        <position position="749"/>
    </location>
    <ligand>
        <name>ATP</name>
        <dbReference type="ChEBI" id="CHEBI:30616"/>
        <label>2</label>
    </ligand>
</feature>
<evidence type="ECO:0000256" key="10">
    <source>
        <dbReference type="ARBA" id="ARBA00022840"/>
    </source>
</evidence>
<dbReference type="GO" id="GO:0005524">
    <property type="term" value="F:ATP binding"/>
    <property type="evidence" value="ECO:0007669"/>
    <property type="project" value="UniProtKB-UniRule"/>
</dbReference>
<feature type="region of interest" description="Allosteric domain" evidence="17">
    <location>
        <begin position="935"/>
        <end position="1079"/>
    </location>
</feature>
<keyword evidence="11" id="KW-0460">Magnesium</keyword>
<evidence type="ECO:0000256" key="6">
    <source>
        <dbReference type="ARBA" id="ARBA00022605"/>
    </source>
</evidence>
<dbReference type="InterPro" id="IPR036897">
    <property type="entry name" value="CarbamoylP_synth_lsu_oligo_sf"/>
</dbReference>
<dbReference type="SUPFAM" id="SSF48108">
    <property type="entry name" value="Carbamoyl phosphate synthetase, large subunit connection domain"/>
    <property type="match status" value="1"/>
</dbReference>
<dbReference type="InterPro" id="IPR011607">
    <property type="entry name" value="MGS-like_dom"/>
</dbReference>
<dbReference type="InterPro" id="IPR005480">
    <property type="entry name" value="CPSase_lsu_oligo"/>
</dbReference>
<dbReference type="PANTHER" id="PTHR11405">
    <property type="entry name" value="CARBAMOYLTRANSFERASE FAMILY MEMBER"/>
    <property type="match status" value="1"/>
</dbReference>
<feature type="binding site" evidence="17">
    <location>
        <position position="781"/>
    </location>
    <ligand>
        <name>ATP</name>
        <dbReference type="ChEBI" id="CHEBI:30616"/>
        <label>2</label>
    </ligand>
</feature>
<feature type="domain" description="ATP-grasp" evidence="18">
    <location>
        <begin position="673"/>
        <end position="865"/>
    </location>
</feature>
<keyword evidence="8 17" id="KW-0677">Repeat</keyword>
<dbReference type="NCBIfam" id="NF009455">
    <property type="entry name" value="PRK12815.1"/>
    <property type="match status" value="1"/>
</dbReference>
<keyword evidence="7" id="KW-0479">Metal-binding</keyword>
<evidence type="ECO:0000256" key="16">
    <source>
        <dbReference type="ARBA" id="ARBA00060037"/>
    </source>
</evidence>
<dbReference type="InterPro" id="IPR005479">
    <property type="entry name" value="CPAse_ATP-bd"/>
</dbReference>
<evidence type="ECO:0000256" key="9">
    <source>
        <dbReference type="ARBA" id="ARBA00022741"/>
    </source>
</evidence>
<dbReference type="Pfam" id="PF25596">
    <property type="entry name" value="CPSase_L_D1"/>
    <property type="match status" value="2"/>
</dbReference>
<feature type="binding site" evidence="17">
    <location>
        <position position="284"/>
    </location>
    <ligand>
        <name>ATP</name>
        <dbReference type="ChEBI" id="CHEBI:30616"/>
        <label>1</label>
    </ligand>
</feature>
<dbReference type="InterPro" id="IPR011761">
    <property type="entry name" value="ATP-grasp"/>
</dbReference>
<comment type="function">
    <text evidence="17">Large subunit of the glutamine-dependent carbamoyl phosphate synthetase (CPSase). CPSase catalyzes the formation of carbamoyl phosphate from the ammonia moiety of glutamine, carbonate, and phosphate donated by ATP, constituting the first step of 2 biosynthetic pathways, one leading to arginine and/or urea and the other to pyrimidine nucleotides. The large subunit (synthetase) binds the substrates ammonia (free or transferred from glutamine from the small subunit), hydrogencarbonate and ATP and carries out an ATP-coupled ligase reaction, activating hydrogencarbonate by forming carboxy phosphate which reacts with ammonia to form carbamoyl phosphate.</text>
</comment>
<feature type="domain" description="MGS-like" evidence="19">
    <location>
        <begin position="935"/>
        <end position="1079"/>
    </location>
</feature>
<feature type="binding site" evidence="17">
    <location>
        <position position="298"/>
    </location>
    <ligand>
        <name>Mn(2+)</name>
        <dbReference type="ChEBI" id="CHEBI:29035"/>
        <label>2</label>
    </ligand>
</feature>
<dbReference type="GO" id="GO:0004087">
    <property type="term" value="F:carbamoyl-phosphate synthase (ammonia) activity"/>
    <property type="evidence" value="ECO:0007669"/>
    <property type="project" value="UniProtKB-EC"/>
</dbReference>
<feature type="binding site" evidence="17">
    <location>
        <position position="284"/>
    </location>
    <ligand>
        <name>Mn(2+)</name>
        <dbReference type="ChEBI" id="CHEBI:29035"/>
        <label>1</label>
    </ligand>
</feature>
<feature type="domain" description="ATP-grasp" evidence="18">
    <location>
        <begin position="133"/>
        <end position="327"/>
    </location>
</feature>
<comment type="caution">
    <text evidence="17">Lacks conserved residue(s) required for the propagation of feature annotation.</text>
</comment>
<dbReference type="SUPFAM" id="SSF56059">
    <property type="entry name" value="Glutathione synthetase ATP-binding domain-like"/>
    <property type="match status" value="2"/>
</dbReference>
<dbReference type="Gene3D" id="3.30.470.20">
    <property type="entry name" value="ATP-grasp fold, B domain"/>
    <property type="match status" value="2"/>
</dbReference>
<feature type="binding site" evidence="17">
    <location>
        <position position="284"/>
    </location>
    <ligand>
        <name>Mg(2+)</name>
        <dbReference type="ChEBI" id="CHEBI:18420"/>
        <label>1</label>
    </ligand>
</feature>
<dbReference type="GO" id="GO:0006526">
    <property type="term" value="P:L-arginine biosynthetic process"/>
    <property type="evidence" value="ECO:0007669"/>
    <property type="project" value="UniProtKB-UniRule"/>
</dbReference>
<feature type="binding site" evidence="17">
    <location>
        <position position="755"/>
    </location>
    <ligand>
        <name>ATP</name>
        <dbReference type="ChEBI" id="CHEBI:30616"/>
        <label>2</label>
    </ligand>
</feature>
<feature type="binding site" evidence="17">
    <location>
        <position position="176"/>
    </location>
    <ligand>
        <name>ATP</name>
        <dbReference type="ChEBI" id="CHEBI:30616"/>
        <label>1</label>
    </ligand>
</feature>
<feature type="binding site" evidence="17">
    <location>
        <position position="300"/>
    </location>
    <ligand>
        <name>Mg(2+)</name>
        <dbReference type="ChEBI" id="CHEBI:18420"/>
        <label>2</label>
    </ligand>
</feature>
<dbReference type="InterPro" id="IPR036914">
    <property type="entry name" value="MGS-like_dom_sf"/>
</dbReference>
<dbReference type="STRING" id="857290.HMPREF9156_00142"/>
<dbReference type="PROSITE" id="PS00867">
    <property type="entry name" value="CPSASE_2"/>
    <property type="match status" value="2"/>
</dbReference>
<dbReference type="Gene3D" id="3.40.50.20">
    <property type="match status" value="2"/>
</dbReference>
<keyword evidence="10 17" id="KW-0067">ATP-binding</keyword>
<dbReference type="PROSITE" id="PS00866">
    <property type="entry name" value="CPSASE_1"/>
    <property type="match status" value="2"/>
</dbReference>
<reference evidence="20 21" key="1">
    <citation type="submission" date="2012-01" db="EMBL/GenBank/DDBJ databases">
        <title>The Genome Sequence of Scardovia wiggsiae F0424.</title>
        <authorList>
            <consortium name="The Broad Institute Genome Sequencing Platform"/>
            <person name="Earl A."/>
            <person name="Ward D."/>
            <person name="Feldgarden M."/>
            <person name="Gevers D."/>
            <person name="Izard J."/>
            <person name="Ganesan A."/>
            <person name="Baranova O.V."/>
            <person name="Blanton J.M."/>
            <person name="Tanner A.C."/>
            <person name="Mathney J."/>
            <person name="Dewhirst F.E."/>
            <person name="Young S.K."/>
            <person name="Zeng Q."/>
            <person name="Gargeya S."/>
            <person name="Fitzgerald M."/>
            <person name="Haas B."/>
            <person name="Abouelleil A."/>
            <person name="Alvarado L."/>
            <person name="Arachchi H.M."/>
            <person name="Berlin A."/>
            <person name="Chapman S.B."/>
            <person name="Gearin G."/>
            <person name="Goldberg J."/>
            <person name="Griggs A."/>
            <person name="Gujja S."/>
            <person name="Hansen M."/>
            <person name="Heiman D."/>
            <person name="Howarth C."/>
            <person name="Larimer J."/>
            <person name="Lui A."/>
            <person name="MacDonald P.J.P."/>
            <person name="McCowen C."/>
            <person name="Montmayeur A."/>
            <person name="Murphy C."/>
            <person name="Neiman D."/>
            <person name="Pearson M."/>
            <person name="Priest M."/>
            <person name="Roberts A."/>
            <person name="Saif S."/>
            <person name="Shea T."/>
            <person name="Sisk P."/>
            <person name="Stolte C."/>
            <person name="Sykes S."/>
            <person name="Wortman J."/>
            <person name="Nusbaum C."/>
            <person name="Birren B."/>
        </authorList>
    </citation>
    <scope>NUCLEOTIDE SEQUENCE [LARGE SCALE GENOMIC DNA]</scope>
    <source>
        <strain evidence="20 21">F0424</strain>
    </source>
</reference>
<dbReference type="SUPFAM" id="SSF52440">
    <property type="entry name" value="PreATP-grasp domain"/>
    <property type="match status" value="2"/>
</dbReference>
<feature type="binding site" evidence="17">
    <location>
        <position position="210"/>
    </location>
    <ligand>
        <name>ATP</name>
        <dbReference type="ChEBI" id="CHEBI:30616"/>
        <label>1</label>
    </ligand>
</feature>
<dbReference type="FunFam" id="1.10.1030.10:FF:000002">
    <property type="entry name" value="Carbamoyl-phosphate synthase large chain"/>
    <property type="match status" value="1"/>
</dbReference>
<comment type="pathway">
    <text evidence="2 17">Amino-acid biosynthesis; L-arginine biosynthesis; carbamoyl phosphate from bicarbonate: step 1/1.</text>
</comment>
<name>J0DGC6_9BIFI</name>
<feature type="binding site" evidence="17">
    <location>
        <position position="838"/>
    </location>
    <ligand>
        <name>Mg(2+)</name>
        <dbReference type="ChEBI" id="CHEBI:18420"/>
        <label>4</label>
    </ligand>
</feature>
<dbReference type="Pfam" id="PF02786">
    <property type="entry name" value="CPSase_L_D2"/>
    <property type="match status" value="2"/>
</dbReference>
<dbReference type="FunFam" id="3.30.470.20:FF:000026">
    <property type="entry name" value="Carbamoyl-phosphate synthase large chain"/>
    <property type="match status" value="1"/>
</dbReference>
<comment type="similarity">
    <text evidence="3 17">Belongs to the CarB family.</text>
</comment>
<feature type="binding site" evidence="17">
    <location>
        <position position="838"/>
    </location>
    <ligand>
        <name>Mn(2+)</name>
        <dbReference type="ChEBI" id="CHEBI:29035"/>
        <label>4</label>
    </ligand>
</feature>
<dbReference type="InterPro" id="IPR016185">
    <property type="entry name" value="PreATP-grasp_dom_sf"/>
</dbReference>
<keyword evidence="12 17" id="KW-0665">Pyrimidine biosynthesis</keyword>
<dbReference type="UniPathway" id="UPA00068">
    <property type="reaction ID" value="UER00171"/>
</dbReference>
<comment type="subunit">
    <text evidence="17">Composed of two chains; the small (or glutamine) chain promotes the hydrolysis of glutamine to ammonia, which is used by the large (or ammonia) chain to synthesize carbamoyl phosphate. Tetramer of heterodimers (alpha,beta)4.</text>
</comment>
<evidence type="ECO:0000259" key="18">
    <source>
        <dbReference type="PROSITE" id="PS50975"/>
    </source>
</evidence>
<evidence type="ECO:0000256" key="2">
    <source>
        <dbReference type="ARBA" id="ARBA00005077"/>
    </source>
</evidence>
<dbReference type="Gene3D" id="3.40.50.1380">
    <property type="entry name" value="Methylglyoxal synthase-like domain"/>
    <property type="match status" value="1"/>
</dbReference>
<evidence type="ECO:0000256" key="12">
    <source>
        <dbReference type="ARBA" id="ARBA00022975"/>
    </source>
</evidence>
<feature type="binding site" evidence="17">
    <location>
        <position position="298"/>
    </location>
    <ligand>
        <name>Mn(2+)</name>
        <dbReference type="ChEBI" id="CHEBI:29035"/>
        <label>1</label>
    </ligand>
</feature>
<dbReference type="FunFam" id="3.30.1490.20:FF:000001">
    <property type="entry name" value="Carbamoyl-phosphate synthase large chain"/>
    <property type="match status" value="1"/>
</dbReference>
<comment type="caution">
    <text evidence="20">The sequence shown here is derived from an EMBL/GenBank/DDBJ whole genome shotgun (WGS) entry which is preliminary data.</text>
</comment>
<comment type="function">
    <text evidence="16">Small subunit of the glutamine-dependent carbamoyl phosphate synthetase (CPSase). CPSase catalyzes the formation of carbamoyl phosphate from the ammonia moiety of glutamine, carbonate, and phosphate donated by ATP, constituting the first step of the biosynthetic pathway leading to pyrimidine nucleotides. The large subunit (synthetase) binds the substrates ammonia (free or transferred from glutamine from the small subunit), hydrogencarbonate and ATP and carries out an ATP-coupled ligase reaction, activating hydrogencarbonate by forming carboxy phosphate which reacts with ammonia to form carbamoyl phosphate.</text>
</comment>
<dbReference type="NCBIfam" id="NF003671">
    <property type="entry name" value="PRK05294.1"/>
    <property type="match status" value="1"/>
</dbReference>
<dbReference type="PRINTS" id="PR00098">
    <property type="entry name" value="CPSASE"/>
</dbReference>
<feature type="binding site" evidence="17">
    <location>
        <position position="215"/>
    </location>
    <ligand>
        <name>ATP</name>
        <dbReference type="ChEBI" id="CHEBI:30616"/>
        <label>1</label>
    </ligand>
</feature>
<keyword evidence="6 17" id="KW-0028">Amino-acid biosynthesis</keyword>
<evidence type="ECO:0000313" key="21">
    <source>
        <dbReference type="Proteomes" id="UP000006415"/>
    </source>
</evidence>
<proteinExistence type="inferred from homology"/>
<dbReference type="GO" id="GO:0005737">
    <property type="term" value="C:cytoplasm"/>
    <property type="evidence" value="ECO:0007669"/>
    <property type="project" value="TreeGrafter"/>
</dbReference>
<dbReference type="Pfam" id="PF02142">
    <property type="entry name" value="MGS"/>
    <property type="match status" value="1"/>
</dbReference>
<dbReference type="Gene3D" id="3.30.1490.20">
    <property type="entry name" value="ATP-grasp fold, A domain"/>
    <property type="match status" value="1"/>
</dbReference>
<dbReference type="InterPro" id="IPR005483">
    <property type="entry name" value="CPSase_dom"/>
</dbReference>
<dbReference type="UniPathway" id="UPA00070">
    <property type="reaction ID" value="UER00115"/>
</dbReference>
<evidence type="ECO:0000256" key="5">
    <source>
        <dbReference type="ARBA" id="ARBA00022598"/>
    </source>
</evidence>
<dbReference type="EC" id="6.3.5.5" evidence="17"/>
<dbReference type="SMART" id="SM01096">
    <property type="entry name" value="CPSase_L_D3"/>
    <property type="match status" value="1"/>
</dbReference>
<feature type="binding site" evidence="17">
    <location>
        <position position="298"/>
    </location>
    <ligand>
        <name>Mg(2+)</name>
        <dbReference type="ChEBI" id="CHEBI:18420"/>
        <label>2</label>
    </ligand>
</feature>
<feature type="binding site" evidence="17">
    <location>
        <position position="241"/>
    </location>
    <ligand>
        <name>ATP</name>
        <dbReference type="ChEBI" id="CHEBI:30616"/>
        <label>1</label>
    </ligand>
</feature>
<organism evidence="20 21">
    <name type="scientific">Scardovia wiggsiae F0424</name>
    <dbReference type="NCBI Taxonomy" id="857290"/>
    <lineage>
        <taxon>Bacteria</taxon>
        <taxon>Bacillati</taxon>
        <taxon>Actinomycetota</taxon>
        <taxon>Actinomycetes</taxon>
        <taxon>Bifidobacteriales</taxon>
        <taxon>Bifidobacteriaceae</taxon>
        <taxon>Scardovia</taxon>
    </lineage>
</organism>
<dbReference type="FunFam" id="3.30.470.20:FF:000001">
    <property type="entry name" value="Carbamoyl-phosphate synthase large chain"/>
    <property type="match status" value="1"/>
</dbReference>
<feature type="binding site" evidence="17">
    <location>
        <position position="169"/>
    </location>
    <ligand>
        <name>ATP</name>
        <dbReference type="ChEBI" id="CHEBI:30616"/>
        <label>1</label>
    </ligand>
</feature>
<evidence type="ECO:0000256" key="3">
    <source>
        <dbReference type="ARBA" id="ARBA00009799"/>
    </source>
</evidence>
<feature type="region of interest" description="Carboxyphosphate synthetic domain" evidence="17">
    <location>
        <begin position="1"/>
        <end position="401"/>
    </location>
</feature>
<accession>J0DGC6</accession>
<dbReference type="GO" id="GO:0004088">
    <property type="term" value="F:carbamoyl-phosphate synthase (glutamine-hydrolyzing) activity"/>
    <property type="evidence" value="ECO:0007669"/>
    <property type="project" value="UniProtKB-UniRule"/>
</dbReference>
<keyword evidence="4 17" id="KW-0055">Arginine biosynthesis</keyword>
<keyword evidence="5 17" id="KW-0436">Ligase</keyword>
<dbReference type="SUPFAM" id="SSF52335">
    <property type="entry name" value="Methylglyoxal synthase-like"/>
    <property type="match status" value="1"/>
</dbReference>
<dbReference type="CDD" id="cd01424">
    <property type="entry name" value="MGS_CPS_II"/>
    <property type="match status" value="1"/>
</dbReference>
<feature type="binding site" evidence="17">
    <location>
        <position position="780"/>
    </location>
    <ligand>
        <name>ATP</name>
        <dbReference type="ChEBI" id="CHEBI:30616"/>
        <label>2</label>
    </ligand>
</feature>
<feature type="binding site" evidence="17">
    <location>
        <position position="836"/>
    </location>
    <ligand>
        <name>Mn(2+)</name>
        <dbReference type="ChEBI" id="CHEBI:29035"/>
        <label>4</label>
    </ligand>
</feature>
<evidence type="ECO:0000256" key="1">
    <source>
        <dbReference type="ARBA" id="ARBA00001936"/>
    </source>
</evidence>
<dbReference type="GO" id="GO:0006541">
    <property type="term" value="P:glutamine metabolic process"/>
    <property type="evidence" value="ECO:0007669"/>
    <property type="project" value="TreeGrafter"/>
</dbReference>
<dbReference type="eggNOG" id="COG0458">
    <property type="taxonomic scope" value="Bacteria"/>
</dbReference>
<feature type="binding site" evidence="17">
    <location>
        <position position="823"/>
    </location>
    <ligand>
        <name>Mg(2+)</name>
        <dbReference type="ChEBI" id="CHEBI:18420"/>
        <label>3</label>
    </ligand>
</feature>
<evidence type="ECO:0000256" key="17">
    <source>
        <dbReference type="HAMAP-Rule" id="MF_01210"/>
    </source>
</evidence>
<dbReference type="HOGENOM" id="CLU_000513_1_2_11"/>
<feature type="binding site" evidence="17">
    <location>
        <position position="836"/>
    </location>
    <ligand>
        <name>Mn(2+)</name>
        <dbReference type="ChEBI" id="CHEBI:29035"/>
        <label>3</label>
    </ligand>
</feature>
<dbReference type="NCBIfam" id="TIGR01369">
    <property type="entry name" value="CPSaseII_lrg"/>
    <property type="match status" value="1"/>
</dbReference>
<dbReference type="Gene3D" id="1.10.1030.10">
    <property type="entry name" value="Carbamoyl-phosphate synthetase, large subunit oligomerisation domain"/>
    <property type="match status" value="1"/>
</dbReference>
<feature type="binding site" evidence="17">
    <location>
        <position position="242"/>
    </location>
    <ligand>
        <name>ATP</name>
        <dbReference type="ChEBI" id="CHEBI:30616"/>
        <label>1</label>
    </ligand>
</feature>
<evidence type="ECO:0000259" key="19">
    <source>
        <dbReference type="PROSITE" id="PS51855"/>
    </source>
</evidence>
<evidence type="ECO:0000256" key="15">
    <source>
        <dbReference type="ARBA" id="ARBA00048816"/>
    </source>
</evidence>
<comment type="pathway">
    <text evidence="17">Pyrimidine metabolism; UMP biosynthesis via de novo pathway; (S)-dihydroorotate from bicarbonate: step 1/3.</text>
</comment>
<dbReference type="EMBL" id="AGZS01000001">
    <property type="protein sequence ID" value="EJD65378.1"/>
    <property type="molecule type" value="Genomic_DNA"/>
</dbReference>
<feature type="binding site" evidence="17">
    <location>
        <position position="823"/>
    </location>
    <ligand>
        <name>ATP</name>
        <dbReference type="ChEBI" id="CHEBI:30616"/>
        <label>2</label>
    </ligand>
</feature>
<dbReference type="GO" id="GO:0046872">
    <property type="term" value="F:metal ion binding"/>
    <property type="evidence" value="ECO:0007669"/>
    <property type="project" value="UniProtKB-KW"/>
</dbReference>
<feature type="binding site" evidence="17">
    <location>
        <position position="175"/>
    </location>
    <ligand>
        <name>ATP</name>
        <dbReference type="ChEBI" id="CHEBI:30616"/>
        <label>1</label>
    </ligand>
</feature>
<gene>
    <name evidence="17" type="primary">carB</name>
    <name evidence="20" type="ORF">HMPREF9156_00142</name>
</gene>
<dbReference type="Proteomes" id="UP000006415">
    <property type="component" value="Unassembled WGS sequence"/>
</dbReference>
<comment type="catalytic activity">
    <reaction evidence="14 17">
        <text>hydrogencarbonate + NH4(+) + 2 ATP = carbamoyl phosphate + 2 ADP + phosphate + 2 H(+)</text>
        <dbReference type="Rhea" id="RHEA:18029"/>
        <dbReference type="ChEBI" id="CHEBI:15378"/>
        <dbReference type="ChEBI" id="CHEBI:17544"/>
        <dbReference type="ChEBI" id="CHEBI:28938"/>
        <dbReference type="ChEBI" id="CHEBI:30616"/>
        <dbReference type="ChEBI" id="CHEBI:43474"/>
        <dbReference type="ChEBI" id="CHEBI:58228"/>
        <dbReference type="ChEBI" id="CHEBI:456216"/>
        <dbReference type="EC" id="6.3.4.16"/>
    </reaction>
</comment>